<dbReference type="EMBL" id="JAUEOZ010000001">
    <property type="protein sequence ID" value="MDN2481267.1"/>
    <property type="molecule type" value="Genomic_DNA"/>
</dbReference>
<evidence type="ECO:0000313" key="3">
    <source>
        <dbReference type="EMBL" id="MDN2481267.1"/>
    </source>
</evidence>
<dbReference type="InterPro" id="IPR010679">
    <property type="entry name" value="DUF1254"/>
</dbReference>
<gene>
    <name evidence="3" type="ORF">QWJ08_07650</name>
</gene>
<dbReference type="SUPFAM" id="SSF160935">
    <property type="entry name" value="VPA0735-like"/>
    <property type="match status" value="1"/>
</dbReference>
<protein>
    <submittedName>
        <fullName evidence="3">DUF1254 domain-containing protein</fullName>
    </submittedName>
</protein>
<sequence>MKKTLLTTLLMTSTVAIATDYDHAPVGNVTWENYHQAESDWNFLGLQEKVGVNEWLHAEAVSPEAQTVIRSNRDVMYSTMIVDVSEGATFHVPAENNDYFQIIHIMDENHLVHAVVRRGETLTLTADDLTTGTHVHVLARTRIAESIEDTKRRQSLLSIKANSSKPYQGKGFDADDVVGYRLKLINNVMKHGAPIEGLKGFGATLEDVEDHHFKYVTAFGYAGLPATTAQYLERVPGQGETMCQEWTIPTPNLDVEGRGGYFSLTTYGADGWIDSERFYTSGESMRDNGDGTVSMTFNCGSGEVYDFEVSEGWAGVLRLYEPVNVQETLDYMETLRGIQIKPL</sequence>
<proteinExistence type="predicted"/>
<evidence type="ECO:0000259" key="2">
    <source>
        <dbReference type="Pfam" id="PF06863"/>
    </source>
</evidence>
<feature type="domain" description="DUF1254" evidence="2">
    <location>
        <begin position="52"/>
        <end position="116"/>
    </location>
</feature>
<keyword evidence="1" id="KW-0732">Signal</keyword>
<organism evidence="3 4">
    <name type="scientific">Vibrio agarivorans</name>
    <dbReference type="NCBI Taxonomy" id="153622"/>
    <lineage>
        <taxon>Bacteria</taxon>
        <taxon>Pseudomonadati</taxon>
        <taxon>Pseudomonadota</taxon>
        <taxon>Gammaproteobacteria</taxon>
        <taxon>Vibrionales</taxon>
        <taxon>Vibrionaceae</taxon>
        <taxon>Vibrio</taxon>
    </lineage>
</organism>
<reference evidence="3" key="1">
    <citation type="submission" date="2024-05" db="EMBL/GenBank/DDBJ databases">
        <title>Genome Sequences of Four Agar- Degrading Marine Bacteria.</title>
        <authorList>
            <person name="Phillips E.K."/>
            <person name="Shaffer J.C."/>
            <person name="Henson M.W."/>
            <person name="Temperton B."/>
            <person name="Thrash C.J."/>
            <person name="Martin M.O."/>
        </authorList>
    </citation>
    <scope>NUCLEOTIDE SEQUENCE</scope>
    <source>
        <strain evidence="3">EKP203</strain>
    </source>
</reference>
<feature type="chain" id="PRO_5045644541" evidence="1">
    <location>
        <begin position="19"/>
        <end position="343"/>
    </location>
</feature>
<name>A0ABT7XZQ4_9VIBR</name>
<evidence type="ECO:0000313" key="4">
    <source>
        <dbReference type="Proteomes" id="UP001169719"/>
    </source>
</evidence>
<feature type="signal peptide" evidence="1">
    <location>
        <begin position="1"/>
        <end position="18"/>
    </location>
</feature>
<keyword evidence="4" id="KW-1185">Reference proteome</keyword>
<dbReference type="Pfam" id="PF06863">
    <property type="entry name" value="DUF1254"/>
    <property type="match status" value="1"/>
</dbReference>
<dbReference type="Proteomes" id="UP001169719">
    <property type="component" value="Unassembled WGS sequence"/>
</dbReference>
<accession>A0ABT7XZQ4</accession>
<comment type="caution">
    <text evidence="3">The sequence shown here is derived from an EMBL/GenBank/DDBJ whole genome shotgun (WGS) entry which is preliminary data.</text>
</comment>
<evidence type="ECO:0000256" key="1">
    <source>
        <dbReference type="SAM" id="SignalP"/>
    </source>
</evidence>